<dbReference type="SUPFAM" id="SSF56935">
    <property type="entry name" value="Porins"/>
    <property type="match status" value="1"/>
</dbReference>
<proteinExistence type="predicted"/>
<evidence type="ECO:0000313" key="2">
    <source>
        <dbReference type="Proteomes" id="UP000199452"/>
    </source>
</evidence>
<keyword evidence="2" id="KW-1185">Reference proteome</keyword>
<reference evidence="1 2" key="1">
    <citation type="submission" date="2016-09" db="EMBL/GenBank/DDBJ databases">
        <authorList>
            <person name="Capua I."/>
            <person name="De Benedictis P."/>
            <person name="Joannis T."/>
            <person name="Lombin L.H."/>
            <person name="Cattoli G."/>
        </authorList>
    </citation>
    <scope>NUCLEOTIDE SEQUENCE [LARGE SCALE GENOMIC DNA]</scope>
    <source>
        <strain evidence="1 2">A7P-90m</strain>
    </source>
</reference>
<name>A0A1G6J2I3_9BACT</name>
<organism evidence="1 2">
    <name type="scientific">Williamwhitmania taraxaci</name>
    <dbReference type="NCBI Taxonomy" id="1640674"/>
    <lineage>
        <taxon>Bacteria</taxon>
        <taxon>Pseudomonadati</taxon>
        <taxon>Bacteroidota</taxon>
        <taxon>Bacteroidia</taxon>
        <taxon>Bacteroidales</taxon>
        <taxon>Williamwhitmaniaceae</taxon>
        <taxon>Williamwhitmania</taxon>
    </lineage>
</organism>
<accession>A0A1G6J2I3</accession>
<dbReference type="RefSeq" id="WP_092437177.1">
    <property type="nucleotide sequence ID" value="NZ_FMYP01000018.1"/>
</dbReference>
<sequence length="227" mass="24381">MRKISLLAALLAITLSGFGQLIKDLPSLYIVDSTHQGIAEPAKLPSSYISSSERPAGNPLKPSLLKDAKVSLEVGSSFSTFGSGRNLFTTYLSPSVSFQPSNKVEVFVGAYVAHNNANGFGDSEVLQVAEPVAGYTGATYFLNDRMNFFGNGTYGRGGSLVVPYGVNNDYKSLSVGVSYKISEKASVSAQFQWSQGLPPYGTNFWNNPFSGYHSNFGSTSLFEPNRP</sequence>
<gene>
    <name evidence="1" type="ORF">SAMN05216323_101826</name>
</gene>
<protein>
    <recommendedName>
        <fullName evidence="3">MetA-pathway of phenol degradation</fullName>
    </recommendedName>
</protein>
<dbReference type="AlphaFoldDB" id="A0A1G6J2I3"/>
<evidence type="ECO:0000313" key="1">
    <source>
        <dbReference type="EMBL" id="SDC13062.1"/>
    </source>
</evidence>
<dbReference type="Proteomes" id="UP000199452">
    <property type="component" value="Unassembled WGS sequence"/>
</dbReference>
<dbReference type="EMBL" id="FMYP01000018">
    <property type="protein sequence ID" value="SDC13062.1"/>
    <property type="molecule type" value="Genomic_DNA"/>
</dbReference>
<evidence type="ECO:0008006" key="3">
    <source>
        <dbReference type="Google" id="ProtNLM"/>
    </source>
</evidence>